<dbReference type="CDD" id="cd00838">
    <property type="entry name" value="MPP_superfamily"/>
    <property type="match status" value="1"/>
</dbReference>
<dbReference type="GO" id="GO:0016787">
    <property type="term" value="F:hydrolase activity"/>
    <property type="evidence" value="ECO:0007669"/>
    <property type="project" value="InterPro"/>
</dbReference>
<dbReference type="AlphaFoldDB" id="A0A0F9I8A4"/>
<protein>
    <recommendedName>
        <fullName evidence="1">Calcineurin-like phosphoesterase domain-containing protein</fullName>
    </recommendedName>
</protein>
<evidence type="ECO:0000313" key="2">
    <source>
        <dbReference type="EMBL" id="KKL90050.1"/>
    </source>
</evidence>
<organism evidence="2">
    <name type="scientific">marine sediment metagenome</name>
    <dbReference type="NCBI Taxonomy" id="412755"/>
    <lineage>
        <taxon>unclassified sequences</taxon>
        <taxon>metagenomes</taxon>
        <taxon>ecological metagenomes</taxon>
    </lineage>
</organism>
<dbReference type="Pfam" id="PF00149">
    <property type="entry name" value="Metallophos"/>
    <property type="match status" value="1"/>
</dbReference>
<accession>A0A0F9I8A4</accession>
<dbReference type="InterPro" id="IPR029052">
    <property type="entry name" value="Metallo-depent_PP-like"/>
</dbReference>
<comment type="caution">
    <text evidence="2">The sequence shown here is derived from an EMBL/GenBank/DDBJ whole genome shotgun (WGS) entry which is preliminary data.</text>
</comment>
<dbReference type="EMBL" id="LAZR01020119">
    <property type="protein sequence ID" value="KKL90050.1"/>
    <property type="molecule type" value="Genomic_DNA"/>
</dbReference>
<reference evidence="2" key="1">
    <citation type="journal article" date="2015" name="Nature">
        <title>Complex archaea that bridge the gap between prokaryotes and eukaryotes.</title>
        <authorList>
            <person name="Spang A."/>
            <person name="Saw J.H."/>
            <person name="Jorgensen S.L."/>
            <person name="Zaremba-Niedzwiedzka K."/>
            <person name="Martijn J."/>
            <person name="Lind A.E."/>
            <person name="van Eijk R."/>
            <person name="Schleper C."/>
            <person name="Guy L."/>
            <person name="Ettema T.J."/>
        </authorList>
    </citation>
    <scope>NUCLEOTIDE SEQUENCE</scope>
</reference>
<feature type="domain" description="Calcineurin-like phosphoesterase" evidence="1">
    <location>
        <begin position="1"/>
        <end position="135"/>
    </location>
</feature>
<sequence length="226" mass="26968">MKIIAISDLHGNLNALEIFRKKIENHDFDLVICGGDLTNFYFNPKEIEKVQFYEEFVYNLKTPFIIVWGNRDFNRYLNTYFPLKLAFDLDKEDYFYENWHFTSNFNHIASNSIFLTHSEIYIKNSNKPMLQLWGDSHIPKILYRPHICIDLGFLYRDSIHGANPILGLYWIIEINSIENITTKWYPLETSENSIAFFVKKVGKNEFILPWYLKDNAEYIKKIINKQ</sequence>
<proteinExistence type="predicted"/>
<dbReference type="Gene3D" id="3.60.21.10">
    <property type="match status" value="1"/>
</dbReference>
<evidence type="ECO:0000259" key="1">
    <source>
        <dbReference type="Pfam" id="PF00149"/>
    </source>
</evidence>
<gene>
    <name evidence="2" type="ORF">LCGC14_1908580</name>
</gene>
<dbReference type="InterPro" id="IPR004843">
    <property type="entry name" value="Calcineurin-like_PHP"/>
</dbReference>
<dbReference type="SUPFAM" id="SSF56300">
    <property type="entry name" value="Metallo-dependent phosphatases"/>
    <property type="match status" value="1"/>
</dbReference>
<name>A0A0F9I8A4_9ZZZZ</name>